<name>A0A818SJH4_9BILA</name>
<dbReference type="Proteomes" id="UP000663865">
    <property type="component" value="Unassembled WGS sequence"/>
</dbReference>
<organism evidence="1 2">
    <name type="scientific">Rotaria socialis</name>
    <dbReference type="NCBI Taxonomy" id="392032"/>
    <lineage>
        <taxon>Eukaryota</taxon>
        <taxon>Metazoa</taxon>
        <taxon>Spiralia</taxon>
        <taxon>Gnathifera</taxon>
        <taxon>Rotifera</taxon>
        <taxon>Eurotatoria</taxon>
        <taxon>Bdelloidea</taxon>
        <taxon>Philodinida</taxon>
        <taxon>Philodinidae</taxon>
        <taxon>Rotaria</taxon>
    </lineage>
</organism>
<dbReference type="AlphaFoldDB" id="A0A818SJH4"/>
<protein>
    <submittedName>
        <fullName evidence="1">Uncharacterized protein</fullName>
    </submittedName>
</protein>
<sequence length="102" mass="11917">MLMLRQFFNLSVAQLHIFIFLLIKKIKINLEQFSHCSTRLTFHFVEDIVASFPTLKQCLLNLHQLMHLALQATGKHDLVDGNQWKISISKQILLNLTLKVKF</sequence>
<comment type="caution">
    <text evidence="1">The sequence shown here is derived from an EMBL/GenBank/DDBJ whole genome shotgun (WGS) entry which is preliminary data.</text>
</comment>
<dbReference type="EMBL" id="CAJNYV010004479">
    <property type="protein sequence ID" value="CAF3673749.1"/>
    <property type="molecule type" value="Genomic_DNA"/>
</dbReference>
<proteinExistence type="predicted"/>
<accession>A0A818SJH4</accession>
<gene>
    <name evidence="1" type="ORF">KIK155_LOCUS24853</name>
</gene>
<reference evidence="1" key="1">
    <citation type="submission" date="2021-02" db="EMBL/GenBank/DDBJ databases">
        <authorList>
            <person name="Nowell W R."/>
        </authorList>
    </citation>
    <scope>NUCLEOTIDE SEQUENCE</scope>
</reference>
<evidence type="ECO:0000313" key="2">
    <source>
        <dbReference type="Proteomes" id="UP000663865"/>
    </source>
</evidence>
<evidence type="ECO:0000313" key="1">
    <source>
        <dbReference type="EMBL" id="CAF3673749.1"/>
    </source>
</evidence>